<gene>
    <name evidence="1" type="ORF">EJ08DRAFT_363530</name>
</gene>
<evidence type="ECO:0000313" key="2">
    <source>
        <dbReference type="Proteomes" id="UP000800235"/>
    </source>
</evidence>
<keyword evidence="2" id="KW-1185">Reference proteome</keyword>
<reference evidence="1" key="1">
    <citation type="journal article" date="2020" name="Stud. Mycol.">
        <title>101 Dothideomycetes genomes: a test case for predicting lifestyles and emergence of pathogens.</title>
        <authorList>
            <person name="Haridas S."/>
            <person name="Albert R."/>
            <person name="Binder M."/>
            <person name="Bloem J."/>
            <person name="Labutti K."/>
            <person name="Salamov A."/>
            <person name="Andreopoulos B."/>
            <person name="Baker S."/>
            <person name="Barry K."/>
            <person name="Bills G."/>
            <person name="Bluhm B."/>
            <person name="Cannon C."/>
            <person name="Castanera R."/>
            <person name="Culley D."/>
            <person name="Daum C."/>
            <person name="Ezra D."/>
            <person name="Gonzalez J."/>
            <person name="Henrissat B."/>
            <person name="Kuo A."/>
            <person name="Liang C."/>
            <person name="Lipzen A."/>
            <person name="Lutzoni F."/>
            <person name="Magnuson J."/>
            <person name="Mondo S."/>
            <person name="Nolan M."/>
            <person name="Ohm R."/>
            <person name="Pangilinan J."/>
            <person name="Park H.-J."/>
            <person name="Ramirez L."/>
            <person name="Alfaro M."/>
            <person name="Sun H."/>
            <person name="Tritt A."/>
            <person name="Yoshinaga Y."/>
            <person name="Zwiers L.-H."/>
            <person name="Turgeon B."/>
            <person name="Goodwin S."/>
            <person name="Spatafora J."/>
            <person name="Crous P."/>
            <person name="Grigoriev I."/>
        </authorList>
    </citation>
    <scope>NUCLEOTIDE SEQUENCE</scope>
    <source>
        <strain evidence="1">CBS 130266</strain>
    </source>
</reference>
<comment type="caution">
    <text evidence="1">The sequence shown here is derived from an EMBL/GenBank/DDBJ whole genome shotgun (WGS) entry which is preliminary data.</text>
</comment>
<accession>A0A9P4TV64</accession>
<evidence type="ECO:0000313" key="1">
    <source>
        <dbReference type="EMBL" id="KAF2427128.1"/>
    </source>
</evidence>
<dbReference type="Proteomes" id="UP000800235">
    <property type="component" value="Unassembled WGS sequence"/>
</dbReference>
<organism evidence="1 2">
    <name type="scientific">Tothia fuscella</name>
    <dbReference type="NCBI Taxonomy" id="1048955"/>
    <lineage>
        <taxon>Eukaryota</taxon>
        <taxon>Fungi</taxon>
        <taxon>Dikarya</taxon>
        <taxon>Ascomycota</taxon>
        <taxon>Pezizomycotina</taxon>
        <taxon>Dothideomycetes</taxon>
        <taxon>Pleosporomycetidae</taxon>
        <taxon>Venturiales</taxon>
        <taxon>Cylindrosympodiaceae</taxon>
        <taxon>Tothia</taxon>
    </lineage>
</organism>
<sequence>MGHPNSHLHHSLQADSHSCSFLLRLSLFFPIVSIAQQFRSKLLIRHSDNRQTHFLQGNILWFPTIRFPHSSFPTSVDFASFQFSLSQTFTQPFVTSTSVRSIPQASVSSLYSHFVFHTRLLFSVSLIFVILTNKYSIKFPILQYTHNGSRRLQLNAVIKTPDTVS</sequence>
<protein>
    <submittedName>
        <fullName evidence="1">Uncharacterized protein</fullName>
    </submittedName>
</protein>
<name>A0A9P4TV64_9PEZI</name>
<dbReference type="EMBL" id="MU007062">
    <property type="protein sequence ID" value="KAF2427128.1"/>
    <property type="molecule type" value="Genomic_DNA"/>
</dbReference>
<dbReference type="AlphaFoldDB" id="A0A9P4TV64"/>
<proteinExistence type="predicted"/>